<dbReference type="GO" id="GO:0005737">
    <property type="term" value="C:cytoplasm"/>
    <property type="evidence" value="ECO:0007669"/>
    <property type="project" value="TreeGrafter"/>
</dbReference>
<dbReference type="SUPFAM" id="SSF47616">
    <property type="entry name" value="GST C-terminal domain-like"/>
    <property type="match status" value="1"/>
</dbReference>
<sequence>MTESSFFLKHSPFLFQQILVYAVHFKCNKKLLREYSNLLNYAKDIFQIPGMSSTVNMEHINKHYYGSHPTINPFGIIPQGLNIDYSSPHDQEKFSSRNGP</sequence>
<dbReference type="InterPro" id="IPR036282">
    <property type="entry name" value="Glutathione-S-Trfase_C_sf"/>
</dbReference>
<dbReference type="GO" id="GO:0004364">
    <property type="term" value="F:glutathione transferase activity"/>
    <property type="evidence" value="ECO:0007669"/>
    <property type="project" value="InterPro"/>
</dbReference>
<dbReference type="EMBL" id="JAJAGQ010000013">
    <property type="protein sequence ID" value="KAJ8545201.1"/>
    <property type="molecule type" value="Genomic_DNA"/>
</dbReference>
<evidence type="ECO:0000313" key="2">
    <source>
        <dbReference type="Proteomes" id="UP001152561"/>
    </source>
</evidence>
<accession>A0A9Q1LWK7</accession>
<dbReference type="PANTHER" id="PTHR32419">
    <property type="entry name" value="GLUTATHIONYL-HYDROQUINONE REDUCTASE"/>
    <property type="match status" value="1"/>
</dbReference>
<dbReference type="PANTHER" id="PTHR32419:SF6">
    <property type="entry name" value="GLUTATHIONE S-TRANSFERASE OMEGA-LIKE 1-RELATED"/>
    <property type="match status" value="1"/>
</dbReference>
<dbReference type="AlphaFoldDB" id="A0A9Q1LWK7"/>
<dbReference type="Gene3D" id="1.20.1050.10">
    <property type="match status" value="1"/>
</dbReference>
<evidence type="ECO:0000313" key="1">
    <source>
        <dbReference type="EMBL" id="KAJ8545201.1"/>
    </source>
</evidence>
<proteinExistence type="predicted"/>
<comment type="caution">
    <text evidence="1">The sequence shown here is derived from an EMBL/GenBank/DDBJ whole genome shotgun (WGS) entry which is preliminary data.</text>
</comment>
<dbReference type="InterPro" id="IPR016639">
    <property type="entry name" value="GST_Omega/GSH"/>
</dbReference>
<dbReference type="OrthoDB" id="2309723at2759"/>
<dbReference type="Proteomes" id="UP001152561">
    <property type="component" value="Unassembled WGS sequence"/>
</dbReference>
<protein>
    <submittedName>
        <fullName evidence="1">Uncharacterized protein</fullName>
    </submittedName>
</protein>
<name>A0A9Q1LWK7_9SOLA</name>
<organism evidence="1 2">
    <name type="scientific">Anisodus acutangulus</name>
    <dbReference type="NCBI Taxonomy" id="402998"/>
    <lineage>
        <taxon>Eukaryota</taxon>
        <taxon>Viridiplantae</taxon>
        <taxon>Streptophyta</taxon>
        <taxon>Embryophyta</taxon>
        <taxon>Tracheophyta</taxon>
        <taxon>Spermatophyta</taxon>
        <taxon>Magnoliopsida</taxon>
        <taxon>eudicotyledons</taxon>
        <taxon>Gunneridae</taxon>
        <taxon>Pentapetalae</taxon>
        <taxon>asterids</taxon>
        <taxon>lamiids</taxon>
        <taxon>Solanales</taxon>
        <taxon>Solanaceae</taxon>
        <taxon>Solanoideae</taxon>
        <taxon>Hyoscyameae</taxon>
        <taxon>Anisodus</taxon>
    </lineage>
</organism>
<reference evidence="2" key="1">
    <citation type="journal article" date="2023" name="Proc. Natl. Acad. Sci. U.S.A.">
        <title>Genomic and structural basis for evolution of tropane alkaloid biosynthesis.</title>
        <authorList>
            <person name="Wanga Y.-J."/>
            <person name="Taina T."/>
            <person name="Yua J.-Y."/>
            <person name="Lia J."/>
            <person name="Xua B."/>
            <person name="Chenc J."/>
            <person name="D'Auriad J.C."/>
            <person name="Huanga J.-P."/>
            <person name="Huanga S.-X."/>
        </authorList>
    </citation>
    <scope>NUCLEOTIDE SEQUENCE [LARGE SCALE GENOMIC DNA]</scope>
    <source>
        <strain evidence="2">cv. KIB-2019</strain>
    </source>
</reference>
<gene>
    <name evidence="1" type="ORF">K7X08_017784</name>
</gene>
<keyword evidence="2" id="KW-1185">Reference proteome</keyword>